<evidence type="ECO:0000256" key="6">
    <source>
        <dbReference type="ARBA" id="ARBA00023274"/>
    </source>
</evidence>
<accession>A0A2U1NRN5</accession>
<dbReference type="Gene3D" id="1.25.40.10">
    <property type="entry name" value="Tetratricopeptide repeat domain"/>
    <property type="match status" value="1"/>
</dbReference>
<dbReference type="Gene3D" id="3.40.1370.10">
    <property type="match status" value="1"/>
</dbReference>
<dbReference type="HAMAP" id="MF_01328_B">
    <property type="entry name" value="Ribosomal_uL4_B"/>
    <property type="match status" value="1"/>
</dbReference>
<feature type="region of interest" description="Disordered" evidence="10">
    <location>
        <begin position="384"/>
        <end position="419"/>
    </location>
</feature>
<evidence type="ECO:0000256" key="5">
    <source>
        <dbReference type="ARBA" id="ARBA00022980"/>
    </source>
</evidence>
<feature type="repeat" description="PPR" evidence="9">
    <location>
        <begin position="830"/>
        <end position="864"/>
    </location>
</feature>
<dbReference type="Pfam" id="PF01535">
    <property type="entry name" value="PPR"/>
    <property type="match status" value="1"/>
</dbReference>
<feature type="region of interest" description="Disordered" evidence="10">
    <location>
        <begin position="1052"/>
        <end position="1076"/>
    </location>
</feature>
<gene>
    <name evidence="11" type="ORF">CTI12_AA237340</name>
</gene>
<dbReference type="NCBIfam" id="TIGR00756">
    <property type="entry name" value="PPR"/>
    <property type="match status" value="2"/>
</dbReference>
<feature type="compositionally biased region" description="Low complexity" evidence="10">
    <location>
        <begin position="641"/>
        <end position="650"/>
    </location>
</feature>
<feature type="repeat" description="PPR" evidence="9">
    <location>
        <begin position="900"/>
        <end position="934"/>
    </location>
</feature>
<comment type="caution">
    <text evidence="11">The sequence shown here is derived from an EMBL/GenBank/DDBJ whole genome shotgun (WGS) entry which is preliminary data.</text>
</comment>
<dbReference type="NCBIfam" id="TIGR03953">
    <property type="entry name" value="rplD_bact"/>
    <property type="match status" value="1"/>
</dbReference>
<dbReference type="GO" id="GO:0006412">
    <property type="term" value="P:translation"/>
    <property type="evidence" value="ECO:0007669"/>
    <property type="project" value="InterPro"/>
</dbReference>
<reference evidence="11 12" key="1">
    <citation type="journal article" date="2018" name="Mol. Plant">
        <title>The genome of Artemisia annua provides insight into the evolution of Asteraceae family and artemisinin biosynthesis.</title>
        <authorList>
            <person name="Shen Q."/>
            <person name="Zhang L."/>
            <person name="Liao Z."/>
            <person name="Wang S."/>
            <person name="Yan T."/>
            <person name="Shi P."/>
            <person name="Liu M."/>
            <person name="Fu X."/>
            <person name="Pan Q."/>
            <person name="Wang Y."/>
            <person name="Lv Z."/>
            <person name="Lu X."/>
            <person name="Zhang F."/>
            <person name="Jiang W."/>
            <person name="Ma Y."/>
            <person name="Chen M."/>
            <person name="Hao X."/>
            <person name="Li L."/>
            <person name="Tang Y."/>
            <person name="Lv G."/>
            <person name="Zhou Y."/>
            <person name="Sun X."/>
            <person name="Brodelius P.E."/>
            <person name="Rose J.K.C."/>
            <person name="Tang K."/>
        </authorList>
    </citation>
    <scope>NUCLEOTIDE SEQUENCE [LARGE SCALE GENOMIC DNA]</scope>
    <source>
        <strain evidence="12">cv. Huhao1</strain>
        <tissue evidence="11">Leaf</tissue>
    </source>
</reference>
<evidence type="ECO:0000256" key="3">
    <source>
        <dbReference type="ARBA" id="ARBA00022737"/>
    </source>
</evidence>
<dbReference type="InterPro" id="IPR023574">
    <property type="entry name" value="Ribosomal_uL4_dom_sf"/>
</dbReference>
<dbReference type="OrthoDB" id="275876at2759"/>
<dbReference type="SUPFAM" id="SSF52166">
    <property type="entry name" value="Ribosomal protein L4"/>
    <property type="match status" value="1"/>
</dbReference>
<dbReference type="InterPro" id="IPR002885">
    <property type="entry name" value="PPR_rpt"/>
</dbReference>
<organism evidence="11 12">
    <name type="scientific">Artemisia annua</name>
    <name type="common">Sweet wormwood</name>
    <dbReference type="NCBI Taxonomy" id="35608"/>
    <lineage>
        <taxon>Eukaryota</taxon>
        <taxon>Viridiplantae</taxon>
        <taxon>Streptophyta</taxon>
        <taxon>Embryophyta</taxon>
        <taxon>Tracheophyta</taxon>
        <taxon>Spermatophyta</taxon>
        <taxon>Magnoliopsida</taxon>
        <taxon>eudicotyledons</taxon>
        <taxon>Gunneridae</taxon>
        <taxon>Pentapetalae</taxon>
        <taxon>asterids</taxon>
        <taxon>campanulids</taxon>
        <taxon>Asterales</taxon>
        <taxon>Asteraceae</taxon>
        <taxon>Asteroideae</taxon>
        <taxon>Anthemideae</taxon>
        <taxon>Artemisiinae</taxon>
        <taxon>Artemisia</taxon>
    </lineage>
</organism>
<proteinExistence type="inferred from homology"/>
<dbReference type="GO" id="GO:0019843">
    <property type="term" value="F:rRNA binding"/>
    <property type="evidence" value="ECO:0007669"/>
    <property type="project" value="UniProtKB-KW"/>
</dbReference>
<evidence type="ECO:0000256" key="1">
    <source>
        <dbReference type="ARBA" id="ARBA00010528"/>
    </source>
</evidence>
<dbReference type="EMBL" id="PKPP01002311">
    <property type="protein sequence ID" value="PWA76131.1"/>
    <property type="molecule type" value="Genomic_DNA"/>
</dbReference>
<dbReference type="PANTHER" id="PTHR10746:SF17">
    <property type="entry name" value="LARGE RIBOSOMAL SUBUNIT PROTEIN UL4C"/>
    <property type="match status" value="1"/>
</dbReference>
<dbReference type="STRING" id="35608.A0A2U1NRN5"/>
<feature type="repeat" description="PPR" evidence="9">
    <location>
        <begin position="865"/>
        <end position="899"/>
    </location>
</feature>
<dbReference type="Pfam" id="PF00573">
    <property type="entry name" value="Ribosomal_L4"/>
    <property type="match status" value="1"/>
</dbReference>
<dbReference type="InterPro" id="IPR013005">
    <property type="entry name" value="Ribosomal_uL4-like"/>
</dbReference>
<feature type="region of interest" description="Disordered" evidence="10">
    <location>
        <begin position="103"/>
        <end position="132"/>
    </location>
</feature>
<evidence type="ECO:0000256" key="7">
    <source>
        <dbReference type="ARBA" id="ARBA00035208"/>
    </source>
</evidence>
<feature type="compositionally biased region" description="Low complexity" evidence="10">
    <location>
        <begin position="1128"/>
        <end position="1138"/>
    </location>
</feature>
<evidence type="ECO:0000256" key="4">
    <source>
        <dbReference type="ARBA" id="ARBA00022884"/>
    </source>
</evidence>
<dbReference type="FunFam" id="3.40.1370.10:FF:000012">
    <property type="entry name" value="50S ribosomal protein L4"/>
    <property type="match status" value="1"/>
</dbReference>
<dbReference type="GO" id="GO:0003735">
    <property type="term" value="F:structural constituent of ribosome"/>
    <property type="evidence" value="ECO:0007669"/>
    <property type="project" value="InterPro"/>
</dbReference>
<feature type="region of interest" description="Disordered" evidence="10">
    <location>
        <begin position="629"/>
        <end position="655"/>
    </location>
</feature>
<feature type="region of interest" description="Disordered" evidence="10">
    <location>
        <begin position="1116"/>
        <end position="1141"/>
    </location>
</feature>
<feature type="region of interest" description="Disordered" evidence="10">
    <location>
        <begin position="973"/>
        <end position="992"/>
    </location>
</feature>
<keyword evidence="4" id="KW-0694">RNA-binding</keyword>
<dbReference type="PROSITE" id="PS51375">
    <property type="entry name" value="PPR"/>
    <property type="match status" value="3"/>
</dbReference>
<feature type="region of interest" description="Disordered" evidence="10">
    <location>
        <begin position="336"/>
        <end position="355"/>
    </location>
</feature>
<feature type="compositionally biased region" description="Polar residues" evidence="10">
    <location>
        <begin position="572"/>
        <end position="582"/>
    </location>
</feature>
<keyword evidence="2" id="KW-0699">rRNA-binding</keyword>
<feature type="compositionally biased region" description="Basic and acidic residues" evidence="10">
    <location>
        <begin position="1116"/>
        <end position="1127"/>
    </location>
</feature>
<keyword evidence="12" id="KW-1185">Reference proteome</keyword>
<dbReference type="AlphaFoldDB" id="A0A2U1NRN5"/>
<protein>
    <recommendedName>
        <fullName evidence="7">Large ribosomal subunit protein uL4c</fullName>
    </recommendedName>
    <alternativeName>
        <fullName evidence="8">50S ribosomal protein L4, chloroplastic</fullName>
    </alternativeName>
</protein>
<evidence type="ECO:0000313" key="12">
    <source>
        <dbReference type="Proteomes" id="UP000245207"/>
    </source>
</evidence>
<dbReference type="InterPro" id="IPR002136">
    <property type="entry name" value="Ribosomal_uL4"/>
</dbReference>
<evidence type="ECO:0000256" key="2">
    <source>
        <dbReference type="ARBA" id="ARBA00022730"/>
    </source>
</evidence>
<dbReference type="GO" id="GO:1990904">
    <property type="term" value="C:ribonucleoprotein complex"/>
    <property type="evidence" value="ECO:0007669"/>
    <property type="project" value="UniProtKB-KW"/>
</dbReference>
<feature type="region of interest" description="Disordered" evidence="10">
    <location>
        <begin position="564"/>
        <end position="597"/>
    </location>
</feature>
<sequence length="1251" mass="140365">MALITPLRLPSSISFLSTTQTPSTSLFTKPPPPKPTLTRVSITRSELATLPILSFDGEKIGETTINLKSAHPDTARAVVHRGITTDLNNKRRGTASTLTRAEVRGGGKKPFPQKKLGRARRGSQRTPLRPGGGVVFGPKPKDWTVKINKKEKRLAISTALSSAAVNGFVVEDFGDKFEKPKTKDFIELLKRWGIDPREKAMFFMTEVSDNVALSSRNIGTLRMLTPRTLNLFDILNADKLVFTKEGLDYLNEAYGNPEFKDPTNLTAKQNLPHIAITTTKIPTVFNSSRFKVIVLIGMNCQKVKNVGLKRKRWKELQSRRSIRSMNRVRFHVPNQDNESSFMQDSPPRVAIQNPKTTSKRTFHNMSAKNNLVDKKEKNVDHYTCDEGGRKCTVDHGNDKKQESTDFDEDKEKRHDHGNKTVRWMNDEEKNLMDLGISEVERTKRLESLMERRSKRVSNFQIIRNAMAMGINITKKNPFLADSSRDAAPGSAPTYLVKSNPFDLPYDPHEEKPILSGDNFDEEFVGAHKKELTLGRRESTSDIHETSYDRDFAIEQFLRLGSSIVDKKDDNKQSQPDSSTPNEVTHENPAKVEGESSKEAVNVVDILNETVGAEPAEKAVEMIDILDEAHPKESEIDHDVSSDQSTSSYCSSDDEPILRPNKEAILHCLSMSRMRVASMGTNLRRNAESFDGGPSALFDKSKTDGFFFAANKRVHYGSTNSFASDMLVEVSELGSASFDENGKGSLVNSTNPSELDFNEVRLRDIDEVSENGSIDQDQHEPIMKQEKTDGRYFIEDDRRMTHDHKGLCNNNKLEEALYLFHLVGDSKLNFDIVVYTILIDGACKCRSFDIARVLFSDITSKGLHHTVRTYNVMISGLCREGIVCDAKQLFLNMGESGCPPDNITYRVLLQGYLKKNHYDDVEMLLHEMDERHYSLDISTLSLLLDQVAVGSLDTTLLDLINHYKFDEGGKKCTVDHGKDKKQESTGFGEDNKKRHDHENKTIVHAMRLLVQLRFIWLNATRLTFLILSGVIFDEESITTHKKELILCRHESTTNKKDDNKQSQPDSSIPNETTHDDCAKVEVESSKKAVDVVDILNEMVGTEPAKKVVKVVDIPDEAHSEEPEVHQDVSSDQSISSYCSSDEEPILRPNKEAILHGLSMSRMRVASMGTNLCRNAESFDSGPSALFDKSKNNGFIFAASKQIHYSSTNCVASDMLVEVSELGSPSFDEDGIGSLNSNNPSGFVFKCEIERQR</sequence>
<comment type="similarity">
    <text evidence="1">Belongs to the universal ribosomal protein uL4 family.</text>
</comment>
<feature type="compositionally biased region" description="Basic residues" evidence="10">
    <location>
        <begin position="111"/>
        <end position="123"/>
    </location>
</feature>
<name>A0A2U1NRN5_ARTAN</name>
<keyword evidence="5" id="KW-0689">Ribosomal protein</keyword>
<evidence type="ECO:0000256" key="10">
    <source>
        <dbReference type="SAM" id="MobiDB-lite"/>
    </source>
</evidence>
<dbReference type="PANTHER" id="PTHR10746">
    <property type="entry name" value="50S RIBOSOMAL PROTEIN L4"/>
    <property type="match status" value="1"/>
</dbReference>
<evidence type="ECO:0000313" key="11">
    <source>
        <dbReference type="EMBL" id="PWA76131.1"/>
    </source>
</evidence>
<dbReference type="GO" id="GO:0005840">
    <property type="term" value="C:ribosome"/>
    <property type="evidence" value="ECO:0007669"/>
    <property type="project" value="UniProtKB-KW"/>
</dbReference>
<feature type="compositionally biased region" description="Basic and acidic residues" evidence="10">
    <location>
        <begin position="583"/>
        <end position="597"/>
    </location>
</feature>
<keyword evidence="6" id="KW-0687">Ribonucleoprotein</keyword>
<keyword evidence="3" id="KW-0677">Repeat</keyword>
<dbReference type="InterPro" id="IPR011990">
    <property type="entry name" value="TPR-like_helical_dom_sf"/>
</dbReference>
<evidence type="ECO:0000256" key="9">
    <source>
        <dbReference type="PROSITE-ProRule" id="PRU00708"/>
    </source>
</evidence>
<dbReference type="Proteomes" id="UP000245207">
    <property type="component" value="Unassembled WGS sequence"/>
</dbReference>
<evidence type="ECO:0000256" key="8">
    <source>
        <dbReference type="ARBA" id="ARBA00035387"/>
    </source>
</evidence>
<dbReference type="Pfam" id="PF13041">
    <property type="entry name" value="PPR_2"/>
    <property type="match status" value="1"/>
</dbReference>
<feature type="compositionally biased region" description="Basic and acidic residues" evidence="10">
    <location>
        <begin position="629"/>
        <end position="640"/>
    </location>
</feature>
<feature type="compositionally biased region" description="Polar residues" evidence="10">
    <location>
        <begin position="1060"/>
        <end position="1070"/>
    </location>
</feature>